<comment type="caution">
    <text evidence="2">The sequence shown here is derived from an EMBL/GenBank/DDBJ whole genome shotgun (WGS) entry which is preliminary data.</text>
</comment>
<dbReference type="Proteomes" id="UP000290572">
    <property type="component" value="Unassembled WGS sequence"/>
</dbReference>
<name>A0A498M268_LABRO</name>
<dbReference type="AlphaFoldDB" id="A0A498M268"/>
<accession>A0A498M268</accession>
<dbReference type="EMBL" id="QBIY01012872">
    <property type="protein sequence ID" value="RXN14918.1"/>
    <property type="molecule type" value="Genomic_DNA"/>
</dbReference>
<feature type="region of interest" description="Disordered" evidence="1">
    <location>
        <begin position="78"/>
        <end position="101"/>
    </location>
</feature>
<proteinExistence type="predicted"/>
<feature type="compositionally biased region" description="Acidic residues" evidence="1">
    <location>
        <begin position="89"/>
        <end position="101"/>
    </location>
</feature>
<sequence length="101" mass="11369">MSLWYDGFRINRKSGALAERNGVHRSGYFVDSNFESFGPQLSTALSQPVAKQVYRFCGTKLFTQSRCWYEEVCKLRGPTGAENTLSMPPDEEPEGSDEPIP</sequence>
<reference evidence="2 3" key="1">
    <citation type="submission" date="2018-03" db="EMBL/GenBank/DDBJ databases">
        <title>Draft genome sequence of Rohu Carp (Labeo rohita).</title>
        <authorList>
            <person name="Das P."/>
            <person name="Kushwaha B."/>
            <person name="Joshi C.G."/>
            <person name="Kumar D."/>
            <person name="Nagpure N.S."/>
            <person name="Sahoo L."/>
            <person name="Das S.P."/>
            <person name="Bit A."/>
            <person name="Patnaik S."/>
            <person name="Meher P.K."/>
            <person name="Jayasankar P."/>
            <person name="Koringa P.G."/>
            <person name="Patel N.V."/>
            <person name="Hinsu A.T."/>
            <person name="Kumar R."/>
            <person name="Pandey M."/>
            <person name="Agarwal S."/>
            <person name="Srivastava S."/>
            <person name="Singh M."/>
            <person name="Iquebal M.A."/>
            <person name="Jaiswal S."/>
            <person name="Angadi U.B."/>
            <person name="Kumar N."/>
            <person name="Raza M."/>
            <person name="Shah T.M."/>
            <person name="Rai A."/>
            <person name="Jena J.K."/>
        </authorList>
    </citation>
    <scope>NUCLEOTIDE SEQUENCE [LARGE SCALE GENOMIC DNA]</scope>
    <source>
        <strain evidence="2">DASCIFA01</strain>
        <tissue evidence="2">Testis</tissue>
    </source>
</reference>
<evidence type="ECO:0000256" key="1">
    <source>
        <dbReference type="SAM" id="MobiDB-lite"/>
    </source>
</evidence>
<evidence type="ECO:0000313" key="2">
    <source>
        <dbReference type="EMBL" id="RXN14918.1"/>
    </source>
</evidence>
<evidence type="ECO:0000313" key="3">
    <source>
        <dbReference type="Proteomes" id="UP000290572"/>
    </source>
</evidence>
<keyword evidence="3" id="KW-1185">Reference proteome</keyword>
<organism evidence="2 3">
    <name type="scientific">Labeo rohita</name>
    <name type="common">Indian major carp</name>
    <name type="synonym">Cyprinus rohita</name>
    <dbReference type="NCBI Taxonomy" id="84645"/>
    <lineage>
        <taxon>Eukaryota</taxon>
        <taxon>Metazoa</taxon>
        <taxon>Chordata</taxon>
        <taxon>Craniata</taxon>
        <taxon>Vertebrata</taxon>
        <taxon>Euteleostomi</taxon>
        <taxon>Actinopterygii</taxon>
        <taxon>Neopterygii</taxon>
        <taxon>Teleostei</taxon>
        <taxon>Ostariophysi</taxon>
        <taxon>Cypriniformes</taxon>
        <taxon>Cyprinidae</taxon>
        <taxon>Labeoninae</taxon>
        <taxon>Labeonini</taxon>
        <taxon>Labeo</taxon>
    </lineage>
</organism>
<gene>
    <name evidence="2" type="ORF">ROHU_008881</name>
</gene>
<protein>
    <submittedName>
        <fullName evidence="2">Uncharacterized protein</fullName>
    </submittedName>
</protein>